<name>A0AAW1TK96_9CHLO</name>
<dbReference type="PANTHER" id="PTHR11347">
    <property type="entry name" value="CYCLIC NUCLEOTIDE PHOSPHODIESTERASE"/>
    <property type="match status" value="1"/>
</dbReference>
<evidence type="ECO:0000256" key="7">
    <source>
        <dbReference type="SAM" id="Coils"/>
    </source>
</evidence>
<reference evidence="9 10" key="1">
    <citation type="journal article" date="2024" name="Nat. Commun.">
        <title>Phylogenomics reveals the evolutionary origins of lichenization in chlorophyte algae.</title>
        <authorList>
            <person name="Puginier C."/>
            <person name="Libourel C."/>
            <person name="Otte J."/>
            <person name="Skaloud P."/>
            <person name="Haon M."/>
            <person name="Grisel S."/>
            <person name="Petersen M."/>
            <person name="Berrin J.G."/>
            <person name="Delaux P.M."/>
            <person name="Dal Grande F."/>
            <person name="Keller J."/>
        </authorList>
    </citation>
    <scope>NUCLEOTIDE SEQUENCE [LARGE SCALE GENOMIC DNA]</scope>
    <source>
        <strain evidence="9 10">SAG 2523</strain>
    </source>
</reference>
<dbReference type="PROSITE" id="PS00126">
    <property type="entry name" value="PDEASE_I_1"/>
    <property type="match status" value="1"/>
</dbReference>
<keyword evidence="1 5" id="KW-0479">Metal-binding</keyword>
<feature type="binding site" evidence="4">
    <location>
        <position position="605"/>
    </location>
    <ligand>
        <name>AMP</name>
        <dbReference type="ChEBI" id="CHEBI:456215"/>
    </ligand>
</feature>
<feature type="active site" description="Proton donor" evidence="3">
    <location>
        <position position="563"/>
    </location>
</feature>
<comment type="caution">
    <text evidence="9">The sequence shown here is derived from an EMBL/GenBank/DDBJ whole genome shotgun (WGS) entry which is preliminary data.</text>
</comment>
<dbReference type="InterPro" id="IPR023174">
    <property type="entry name" value="PDEase_CS"/>
</dbReference>
<dbReference type="InterPro" id="IPR003607">
    <property type="entry name" value="HD/PDEase_dom"/>
</dbReference>
<evidence type="ECO:0000256" key="1">
    <source>
        <dbReference type="ARBA" id="ARBA00022723"/>
    </source>
</evidence>
<comment type="similarity">
    <text evidence="6">Belongs to the cyclic nucleotide phosphodiesterase family.</text>
</comment>
<comment type="cofactor">
    <cofactor evidence="6">
        <name>a divalent metal cation</name>
        <dbReference type="ChEBI" id="CHEBI:60240"/>
    </cofactor>
    <text evidence="6">Binds 2 divalent metal cations per subunit. Site 1 may preferentially bind zinc ions, while site 2 has a preference for magnesium and/or manganese ions.</text>
</comment>
<dbReference type="InterPro" id="IPR002073">
    <property type="entry name" value="PDEase_catalytic_dom"/>
</dbReference>
<dbReference type="GO" id="GO:0004114">
    <property type="term" value="F:3',5'-cyclic-nucleotide phosphodiesterase activity"/>
    <property type="evidence" value="ECO:0007669"/>
    <property type="project" value="InterPro"/>
</dbReference>
<feature type="binding site" evidence="5">
    <location>
        <position position="746"/>
    </location>
    <ligand>
        <name>Zn(2+)</name>
        <dbReference type="ChEBI" id="CHEBI:29105"/>
        <label>1</label>
    </ligand>
</feature>
<keyword evidence="2 6" id="KW-0378">Hydrolase</keyword>
<sequence>MESVESQNLAAKNHLDILDSVHSPCWLHRPEPGLPYYNLIWANKAAIQRFGQPYTAASRVAFVDAKPPPHIEFLTNTMQRLHELVMVKGLQQERRIDPTQTLCNLFENVKPTEPVFDLILKPFKLDLHGEQTVVCLTQVVETFEANRSESIRASILQQQSPIHSYLFDREGVLIIASVKAAAKLQAKGGLQVSKCHLKDVLEMDGHAQAEAATVALQAIFEEKRSSYRITLRSIKSPGVYKWTMYEMWPAVDTIVNQPAVLVSAYNVTHQRELELQLETAKEQLLRQNLQLEAAKCKLEADQVKLEGRQAALRLRLKQALRLAKAPRTTVDTLTVADKAIALLDMLLEGEKGESLDLKEVMAVRNAMVETTDLRQPLNLGDQLLNKSGLSTEVGQAMVDLLQGDSHSGAKRLAKTHLSFSLRRDSGMAAPVQGRRKSSFDRSRRLSRDVSQKMCVPIEEDCAIEEGGTLAACNSGMDSSLYLPKGQVGTAIVPVVERLLQDAGNNWSFDVFELAEASDNRPLSTLGFYLLKGAGLTKAFDLAEDRLANYLQKVETGYNANPYHSRTHAAGVLQSMHMLAQNGLIQEGVLDETLQLACYMAAICHDFGHPGVTNDFLIKTRHELAIFYNDISPLENMHAASVYQLLYSTSELQFAERALPELKMMMRSSIIELILGTDMKKHFSTLSRFQAISPKAAVDALGAAERHPWMPGCGSSGSDKPCGLGRLAGLPIDSKLLVAQIALKAADIGHLSAPKEVHKRWTAQLTEEFFRQGDDERARDMKISPLMDRNDSAGMVKSQVGFYEIVAMPMFRALIELIPGTQPMLDGVLANYEYWHNLNAQ</sequence>
<evidence type="ECO:0000256" key="6">
    <source>
        <dbReference type="RuleBase" id="RU363067"/>
    </source>
</evidence>
<evidence type="ECO:0000256" key="2">
    <source>
        <dbReference type="ARBA" id="ARBA00022801"/>
    </source>
</evidence>
<feature type="coiled-coil region" evidence="7">
    <location>
        <begin position="270"/>
        <end position="306"/>
    </location>
</feature>
<feature type="binding site" evidence="4">
    <location>
        <begin position="563"/>
        <end position="567"/>
    </location>
    <ligand>
        <name>AMP</name>
        <dbReference type="ChEBI" id="CHEBI:456215"/>
    </ligand>
</feature>
<feature type="binding site" evidence="4">
    <location>
        <position position="746"/>
    </location>
    <ligand>
        <name>AMP</name>
        <dbReference type="ChEBI" id="CHEBI:456215"/>
    </ligand>
</feature>
<keyword evidence="10" id="KW-1185">Reference proteome</keyword>
<evidence type="ECO:0000313" key="9">
    <source>
        <dbReference type="EMBL" id="KAK9868349.1"/>
    </source>
</evidence>
<feature type="binding site" evidence="5">
    <location>
        <position position="605"/>
    </location>
    <ligand>
        <name>Zn(2+)</name>
        <dbReference type="ChEBI" id="CHEBI:29105"/>
        <label>1</label>
    </ligand>
</feature>
<feature type="binding site" evidence="5">
    <location>
        <position position="567"/>
    </location>
    <ligand>
        <name>Zn(2+)</name>
        <dbReference type="ChEBI" id="CHEBI:29105"/>
        <label>1</label>
    </ligand>
</feature>
<dbReference type="EC" id="3.1.4.-" evidence="6"/>
<dbReference type="Proteomes" id="UP001485043">
    <property type="component" value="Unassembled WGS sequence"/>
</dbReference>
<evidence type="ECO:0000256" key="4">
    <source>
        <dbReference type="PIRSR" id="PIRSR623088-2"/>
    </source>
</evidence>
<dbReference type="CDD" id="cd00077">
    <property type="entry name" value="HDc"/>
    <property type="match status" value="1"/>
</dbReference>
<feature type="binding site" evidence="4">
    <location>
        <position position="798"/>
    </location>
    <ligand>
        <name>AMP</name>
        <dbReference type="ChEBI" id="CHEBI:456215"/>
    </ligand>
</feature>
<dbReference type="PROSITE" id="PS51845">
    <property type="entry name" value="PDEASE_I_2"/>
    <property type="match status" value="1"/>
</dbReference>
<dbReference type="Pfam" id="PF00233">
    <property type="entry name" value="PDEase_I"/>
    <property type="match status" value="1"/>
</dbReference>
<dbReference type="SMART" id="SM00471">
    <property type="entry name" value="HDc"/>
    <property type="match status" value="1"/>
</dbReference>
<protein>
    <recommendedName>
        <fullName evidence="6">Phosphodiesterase</fullName>
        <ecNumber evidence="6">3.1.4.-</ecNumber>
    </recommendedName>
</protein>
<proteinExistence type="inferred from homology"/>
<dbReference type="Gene3D" id="1.10.1300.10">
    <property type="entry name" value="3'5'-cyclic nucleotide phosphodiesterase, catalytic domain"/>
    <property type="match status" value="1"/>
</dbReference>
<feature type="domain" description="PDEase" evidence="8">
    <location>
        <begin position="487"/>
        <end position="840"/>
    </location>
</feature>
<dbReference type="PRINTS" id="PR00387">
    <property type="entry name" value="PDIESTERASE1"/>
</dbReference>
<evidence type="ECO:0000256" key="5">
    <source>
        <dbReference type="PIRSR" id="PIRSR623088-3"/>
    </source>
</evidence>
<evidence type="ECO:0000313" key="10">
    <source>
        <dbReference type="Proteomes" id="UP001485043"/>
    </source>
</evidence>
<gene>
    <name evidence="9" type="ORF">WJX84_001917</name>
</gene>
<evidence type="ECO:0000256" key="3">
    <source>
        <dbReference type="PIRSR" id="PIRSR623088-1"/>
    </source>
</evidence>
<dbReference type="SUPFAM" id="SSF109604">
    <property type="entry name" value="HD-domain/PDEase-like"/>
    <property type="match status" value="1"/>
</dbReference>
<dbReference type="InterPro" id="IPR036971">
    <property type="entry name" value="PDEase_catalytic_dom_sf"/>
</dbReference>
<dbReference type="GO" id="GO:0046872">
    <property type="term" value="F:metal ion binding"/>
    <property type="evidence" value="ECO:0007669"/>
    <property type="project" value="UniProtKB-KW"/>
</dbReference>
<feature type="binding site" evidence="5">
    <location>
        <position position="605"/>
    </location>
    <ligand>
        <name>Zn(2+)</name>
        <dbReference type="ChEBI" id="CHEBI:29105"/>
        <label>2</label>
    </ligand>
</feature>
<evidence type="ECO:0000259" key="8">
    <source>
        <dbReference type="PROSITE" id="PS51845"/>
    </source>
</evidence>
<dbReference type="EMBL" id="JALJOV010000033">
    <property type="protein sequence ID" value="KAK9868349.1"/>
    <property type="molecule type" value="Genomic_DNA"/>
</dbReference>
<dbReference type="AlphaFoldDB" id="A0AAW1TK96"/>
<feature type="binding site" evidence="5">
    <location>
        <position position="604"/>
    </location>
    <ligand>
        <name>Zn(2+)</name>
        <dbReference type="ChEBI" id="CHEBI:29105"/>
        <label>1</label>
    </ligand>
</feature>
<dbReference type="GO" id="GO:0007165">
    <property type="term" value="P:signal transduction"/>
    <property type="evidence" value="ECO:0007669"/>
    <property type="project" value="InterPro"/>
</dbReference>
<accession>A0AAW1TK96</accession>
<keyword evidence="7" id="KW-0175">Coiled coil</keyword>
<dbReference type="InterPro" id="IPR023088">
    <property type="entry name" value="PDEase"/>
</dbReference>
<organism evidence="9 10">
    <name type="scientific">Apatococcus fuscideae</name>
    <dbReference type="NCBI Taxonomy" id="2026836"/>
    <lineage>
        <taxon>Eukaryota</taxon>
        <taxon>Viridiplantae</taxon>
        <taxon>Chlorophyta</taxon>
        <taxon>core chlorophytes</taxon>
        <taxon>Trebouxiophyceae</taxon>
        <taxon>Chlorellales</taxon>
        <taxon>Chlorellaceae</taxon>
        <taxon>Apatococcus</taxon>
    </lineage>
</organism>